<evidence type="ECO:0000313" key="2">
    <source>
        <dbReference type="Proteomes" id="UP001302602"/>
    </source>
</evidence>
<dbReference type="RefSeq" id="XP_062647004.1">
    <property type="nucleotide sequence ID" value="XM_062787455.1"/>
</dbReference>
<reference evidence="1" key="2">
    <citation type="submission" date="2023-05" db="EMBL/GenBank/DDBJ databases">
        <authorList>
            <consortium name="Lawrence Berkeley National Laboratory"/>
            <person name="Steindorff A."/>
            <person name="Hensen N."/>
            <person name="Bonometti L."/>
            <person name="Westerberg I."/>
            <person name="Brannstrom I.O."/>
            <person name="Guillou S."/>
            <person name="Cros-Aarteil S."/>
            <person name="Calhoun S."/>
            <person name="Haridas S."/>
            <person name="Kuo A."/>
            <person name="Mondo S."/>
            <person name="Pangilinan J."/>
            <person name="Riley R."/>
            <person name="Labutti K."/>
            <person name="Andreopoulos B."/>
            <person name="Lipzen A."/>
            <person name="Chen C."/>
            <person name="Yanf M."/>
            <person name="Daum C."/>
            <person name="Ng V."/>
            <person name="Clum A."/>
            <person name="Ohm R."/>
            <person name="Martin F."/>
            <person name="Silar P."/>
            <person name="Natvig D."/>
            <person name="Lalanne C."/>
            <person name="Gautier V."/>
            <person name="Ament-Velasquez S.L."/>
            <person name="Kruys A."/>
            <person name="Hutchinson M.I."/>
            <person name="Powell A.J."/>
            <person name="Barry K."/>
            <person name="Miller A.N."/>
            <person name="Grigoriev I.V."/>
            <person name="Debuchy R."/>
            <person name="Gladieux P."/>
            <person name="Thoren M.H."/>
            <person name="Johannesson H."/>
        </authorList>
    </citation>
    <scope>NUCLEOTIDE SEQUENCE</scope>
    <source>
        <strain evidence="1">CBS 731.68</strain>
    </source>
</reference>
<accession>A0AAN6Z389</accession>
<keyword evidence="2" id="KW-1185">Reference proteome</keyword>
<proteinExistence type="predicted"/>
<name>A0AAN6Z389_9PEZI</name>
<organism evidence="1 2">
    <name type="scientific">Parathielavia appendiculata</name>
    <dbReference type="NCBI Taxonomy" id="2587402"/>
    <lineage>
        <taxon>Eukaryota</taxon>
        <taxon>Fungi</taxon>
        <taxon>Dikarya</taxon>
        <taxon>Ascomycota</taxon>
        <taxon>Pezizomycotina</taxon>
        <taxon>Sordariomycetes</taxon>
        <taxon>Sordariomycetidae</taxon>
        <taxon>Sordariales</taxon>
        <taxon>Chaetomiaceae</taxon>
        <taxon>Parathielavia</taxon>
    </lineage>
</organism>
<dbReference type="EMBL" id="MU853229">
    <property type="protein sequence ID" value="KAK4123233.1"/>
    <property type="molecule type" value="Genomic_DNA"/>
</dbReference>
<evidence type="ECO:0000313" key="1">
    <source>
        <dbReference type="EMBL" id="KAK4123233.1"/>
    </source>
</evidence>
<gene>
    <name evidence="1" type="ORF">N657DRAFT_452877</name>
</gene>
<sequence>MFNVPTLKKEGQSASSSSARRCWFPQTLLSCRTVPSSILPPSREPHHLQQNAAARSHRLAAGRPFSVKNIETGSSSRLQMHPAATLVQVGRWGAYRMEGSLVWRGCIPDAGNLGNRLQLPPRISAICWLADDHRARNFRGKKNSVHPNKRIRTQAARGVQTCQRFGLQFCLLIHLEVFASN</sequence>
<dbReference type="AlphaFoldDB" id="A0AAN6Z389"/>
<dbReference type="Proteomes" id="UP001302602">
    <property type="component" value="Unassembled WGS sequence"/>
</dbReference>
<comment type="caution">
    <text evidence="1">The sequence shown here is derived from an EMBL/GenBank/DDBJ whole genome shotgun (WGS) entry which is preliminary data.</text>
</comment>
<dbReference type="GeneID" id="87824225"/>
<reference evidence="1" key="1">
    <citation type="journal article" date="2023" name="Mol. Phylogenet. Evol.">
        <title>Genome-scale phylogeny and comparative genomics of the fungal order Sordariales.</title>
        <authorList>
            <person name="Hensen N."/>
            <person name="Bonometti L."/>
            <person name="Westerberg I."/>
            <person name="Brannstrom I.O."/>
            <person name="Guillou S."/>
            <person name="Cros-Aarteil S."/>
            <person name="Calhoun S."/>
            <person name="Haridas S."/>
            <person name="Kuo A."/>
            <person name="Mondo S."/>
            <person name="Pangilinan J."/>
            <person name="Riley R."/>
            <person name="LaButti K."/>
            <person name="Andreopoulos B."/>
            <person name="Lipzen A."/>
            <person name="Chen C."/>
            <person name="Yan M."/>
            <person name="Daum C."/>
            <person name="Ng V."/>
            <person name="Clum A."/>
            <person name="Steindorff A."/>
            <person name="Ohm R.A."/>
            <person name="Martin F."/>
            <person name="Silar P."/>
            <person name="Natvig D.O."/>
            <person name="Lalanne C."/>
            <person name="Gautier V."/>
            <person name="Ament-Velasquez S.L."/>
            <person name="Kruys A."/>
            <person name="Hutchinson M.I."/>
            <person name="Powell A.J."/>
            <person name="Barry K."/>
            <person name="Miller A.N."/>
            <person name="Grigoriev I.V."/>
            <person name="Debuchy R."/>
            <person name="Gladieux P."/>
            <person name="Hiltunen Thoren M."/>
            <person name="Johannesson H."/>
        </authorList>
    </citation>
    <scope>NUCLEOTIDE SEQUENCE</scope>
    <source>
        <strain evidence="1">CBS 731.68</strain>
    </source>
</reference>
<protein>
    <submittedName>
        <fullName evidence="1">Uncharacterized protein</fullName>
    </submittedName>
</protein>